<reference evidence="1 2" key="1">
    <citation type="submission" date="2018-12" db="EMBL/GenBank/DDBJ databases">
        <authorList>
            <person name="Li S."/>
            <person name="Yang R."/>
            <person name="Chen G."/>
            <person name="Zou L."/>
            <person name="Zhang C."/>
            <person name="Chen Y."/>
            <person name="Liu Z."/>
            <person name="Li Y."/>
            <person name="Yan Y."/>
            <person name="Huang M."/>
            <person name="Chen T."/>
        </authorList>
    </citation>
    <scope>NUCLEOTIDE SEQUENCE [LARGE SCALE GENOMIC DNA]</scope>
    <source>
        <strain evidence="1 2">1257</strain>
    </source>
</reference>
<dbReference type="Proteomes" id="UP000268230">
    <property type="component" value="Chromosome"/>
</dbReference>
<proteinExistence type="predicted"/>
<dbReference type="OrthoDB" id="7031264at2"/>
<dbReference type="AlphaFoldDB" id="A0A3S8UN46"/>
<gene>
    <name evidence="1" type="ORF">EJA05_19060</name>
</gene>
<protein>
    <submittedName>
        <fullName evidence="1">Uncharacterized protein</fullName>
    </submittedName>
</protein>
<organism evidence="1 2">
    <name type="scientific">Pseudomonas entomophila</name>
    <dbReference type="NCBI Taxonomy" id="312306"/>
    <lineage>
        <taxon>Bacteria</taxon>
        <taxon>Pseudomonadati</taxon>
        <taxon>Pseudomonadota</taxon>
        <taxon>Gammaproteobacteria</taxon>
        <taxon>Pseudomonadales</taxon>
        <taxon>Pseudomonadaceae</taxon>
        <taxon>Pseudomonas</taxon>
    </lineage>
</organism>
<evidence type="ECO:0000313" key="1">
    <source>
        <dbReference type="EMBL" id="AZL69688.1"/>
    </source>
</evidence>
<name>A0A3S8UN46_9PSED</name>
<dbReference type="KEGG" id="pory:EJA05_19060"/>
<dbReference type="EMBL" id="CP034338">
    <property type="protein sequence ID" value="AZL69688.1"/>
    <property type="molecule type" value="Genomic_DNA"/>
</dbReference>
<sequence length="64" mass="7387">MCCGILPAGAWQARRRGLTRHQWADSSVFRSNLPSFLLPLAAWHLRLPPPVKECRLALEEFRCR</sequence>
<evidence type="ECO:0000313" key="2">
    <source>
        <dbReference type="Proteomes" id="UP000268230"/>
    </source>
</evidence>
<accession>A0A3S8UN46</accession>